<dbReference type="PANTHER" id="PTHR13141:SF4">
    <property type="entry name" value="TRANSMEMBRANE PROTEIN 242"/>
    <property type="match status" value="1"/>
</dbReference>
<keyword evidence="6 10" id="KW-1133">Transmembrane helix</keyword>
<dbReference type="InterPro" id="IPR009792">
    <property type="entry name" value="TMEM242"/>
</dbReference>
<dbReference type="Pfam" id="PF07096">
    <property type="entry name" value="DUF1358"/>
    <property type="match status" value="1"/>
</dbReference>
<proteinExistence type="inferred from homology"/>
<evidence type="ECO:0000256" key="7">
    <source>
        <dbReference type="ARBA" id="ARBA00023128"/>
    </source>
</evidence>
<keyword evidence="8 10" id="KW-0472">Membrane</keyword>
<evidence type="ECO:0000256" key="2">
    <source>
        <dbReference type="ARBA" id="ARBA00007570"/>
    </source>
</evidence>
<evidence type="ECO:0000313" key="12">
    <source>
        <dbReference type="Proteomes" id="UP000285301"/>
    </source>
</evidence>
<dbReference type="GO" id="GO:0005743">
    <property type="term" value="C:mitochondrial inner membrane"/>
    <property type="evidence" value="ECO:0007669"/>
    <property type="project" value="UniProtKB-SubCell"/>
</dbReference>
<evidence type="ECO:0000256" key="3">
    <source>
        <dbReference type="ARBA" id="ARBA00013934"/>
    </source>
</evidence>
<accession>A0A3S4Q4I5</accession>
<keyword evidence="7" id="KW-0496">Mitochondrion</keyword>
<feature type="non-terminal residue" evidence="11">
    <location>
        <position position="126"/>
    </location>
</feature>
<dbReference type="Proteomes" id="UP000285301">
    <property type="component" value="Unassembled WGS sequence"/>
</dbReference>
<evidence type="ECO:0000256" key="1">
    <source>
        <dbReference type="ARBA" id="ARBA00004448"/>
    </source>
</evidence>
<reference evidence="11 12" key="1">
    <citation type="journal article" date="2018" name="Gigascience">
        <title>Genomes of trombidid mites reveal novel predicted allergens and laterally-transferred genes associated with secondary metabolism.</title>
        <authorList>
            <person name="Dong X."/>
            <person name="Chaisiri K."/>
            <person name="Xia D."/>
            <person name="Armstrong S.D."/>
            <person name="Fang Y."/>
            <person name="Donnelly M.J."/>
            <person name="Kadowaki T."/>
            <person name="McGarry J.W."/>
            <person name="Darby A.C."/>
            <person name="Makepeace B.L."/>
        </authorList>
    </citation>
    <scope>NUCLEOTIDE SEQUENCE [LARGE SCALE GENOMIC DNA]</scope>
    <source>
        <strain evidence="11">UoL-WK</strain>
    </source>
</reference>
<keyword evidence="5" id="KW-0999">Mitochondrion inner membrane</keyword>
<dbReference type="OrthoDB" id="2378895at2759"/>
<evidence type="ECO:0000256" key="4">
    <source>
        <dbReference type="ARBA" id="ARBA00022692"/>
    </source>
</evidence>
<evidence type="ECO:0000256" key="6">
    <source>
        <dbReference type="ARBA" id="ARBA00022989"/>
    </source>
</evidence>
<dbReference type="AlphaFoldDB" id="A0A3S4Q4I5"/>
<gene>
    <name evidence="11" type="ORF">B4U79_07416</name>
</gene>
<evidence type="ECO:0000256" key="8">
    <source>
        <dbReference type="ARBA" id="ARBA00023136"/>
    </source>
</evidence>
<comment type="similarity">
    <text evidence="2">Belongs to the TMEM242 family.</text>
</comment>
<organism evidence="11 12">
    <name type="scientific">Dinothrombium tinctorium</name>
    <dbReference type="NCBI Taxonomy" id="1965070"/>
    <lineage>
        <taxon>Eukaryota</taxon>
        <taxon>Metazoa</taxon>
        <taxon>Ecdysozoa</taxon>
        <taxon>Arthropoda</taxon>
        <taxon>Chelicerata</taxon>
        <taxon>Arachnida</taxon>
        <taxon>Acari</taxon>
        <taxon>Acariformes</taxon>
        <taxon>Trombidiformes</taxon>
        <taxon>Prostigmata</taxon>
        <taxon>Anystina</taxon>
        <taxon>Parasitengona</taxon>
        <taxon>Trombidioidea</taxon>
        <taxon>Trombidiidae</taxon>
        <taxon>Dinothrombium</taxon>
    </lineage>
</organism>
<dbReference type="PANTHER" id="PTHR13141">
    <property type="entry name" value="TRANSMEMBRANE PROTEIN 242"/>
    <property type="match status" value="1"/>
</dbReference>
<protein>
    <recommendedName>
        <fullName evidence="3">Transmembrane protein 242</fullName>
    </recommendedName>
</protein>
<keyword evidence="12" id="KW-1185">Reference proteome</keyword>
<keyword evidence="4 10" id="KW-0812">Transmembrane</keyword>
<feature type="non-terminal residue" evidence="11">
    <location>
        <position position="1"/>
    </location>
</feature>
<comment type="subcellular location">
    <subcellularLocation>
        <location evidence="1">Mitochondrion inner membrane</location>
        <topology evidence="1">Multi-pass membrane protein</topology>
    </subcellularLocation>
</comment>
<dbReference type="EMBL" id="NCKU01019669">
    <property type="protein sequence ID" value="RWR98697.1"/>
    <property type="molecule type" value="Genomic_DNA"/>
</dbReference>
<evidence type="ECO:0000256" key="9">
    <source>
        <dbReference type="ARBA" id="ARBA00045905"/>
    </source>
</evidence>
<comment type="caution">
    <text evidence="11">The sequence shown here is derived from an EMBL/GenBank/DDBJ whole genome shotgun (WGS) entry which is preliminary data.</text>
</comment>
<sequence length="126" mass="13826">VFFLSSVAGISTLFGFGLTVAVAKKKDPQYFAKGLQMASKNIPESGGALAMRALGYGSLYAVTGFSVFCFVVWKAMGVKDLAEFRQKVGSFLPRIPKKEHQGKSDFKSLRELITYISEESKKSDNK</sequence>
<comment type="function">
    <text evidence="9">Scaffold protein that participates in the c-ring assembly of mitochondrial ATP synthase (F(1)F(0) ATP synthase or complex V) by facilitating the membrane insertion and oligomer formation of the subunit c/ATP5MC3. Participates in the incorporation of the c-ring into vestigial complexes. Additionally influences the incorporation of subunits MT-ATP6, MT-ATP8, ATP5MJ, and ATP5MK in the ATP synthase.</text>
</comment>
<name>A0A3S4Q4I5_9ACAR</name>
<evidence type="ECO:0000313" key="11">
    <source>
        <dbReference type="EMBL" id="RWR98697.1"/>
    </source>
</evidence>
<dbReference type="STRING" id="1965070.A0A3S4Q4I5"/>
<feature type="transmembrane region" description="Helical" evidence="10">
    <location>
        <begin position="53"/>
        <end position="73"/>
    </location>
</feature>
<evidence type="ECO:0000256" key="10">
    <source>
        <dbReference type="SAM" id="Phobius"/>
    </source>
</evidence>
<evidence type="ECO:0000256" key="5">
    <source>
        <dbReference type="ARBA" id="ARBA00022792"/>
    </source>
</evidence>